<dbReference type="InterPro" id="IPR050559">
    <property type="entry name" value="P-Pant_transferase_sf"/>
</dbReference>
<evidence type="ECO:0000313" key="6">
    <source>
        <dbReference type="Proteomes" id="UP000276309"/>
    </source>
</evidence>
<dbReference type="SUPFAM" id="SSF56214">
    <property type="entry name" value="4'-phosphopantetheinyl transferase"/>
    <property type="match status" value="2"/>
</dbReference>
<dbReference type="GO" id="GO:0005829">
    <property type="term" value="C:cytosol"/>
    <property type="evidence" value="ECO:0007669"/>
    <property type="project" value="TreeGrafter"/>
</dbReference>
<feature type="domain" description="4'-phosphopantetheinyl transferase" evidence="3">
    <location>
        <begin position="110"/>
        <end position="214"/>
    </location>
</feature>
<dbReference type="InterPro" id="IPR055066">
    <property type="entry name" value="AASDHPPT_N"/>
</dbReference>
<organism evidence="5 6">
    <name type="scientific">Euzebyella marina</name>
    <dbReference type="NCBI Taxonomy" id="1761453"/>
    <lineage>
        <taxon>Bacteria</taxon>
        <taxon>Pseudomonadati</taxon>
        <taxon>Bacteroidota</taxon>
        <taxon>Flavobacteriia</taxon>
        <taxon>Flavobacteriales</taxon>
        <taxon>Flavobacteriaceae</taxon>
        <taxon>Euzebyella</taxon>
    </lineage>
</organism>
<protein>
    <submittedName>
        <fullName evidence="5">Uncharacterized protein</fullName>
    </submittedName>
</protein>
<proteinExistence type="inferred from homology"/>
<dbReference type="GO" id="GO:0019878">
    <property type="term" value="P:lysine biosynthetic process via aminoadipic acid"/>
    <property type="evidence" value="ECO:0007669"/>
    <property type="project" value="TreeGrafter"/>
</dbReference>
<dbReference type="PANTHER" id="PTHR12215">
    <property type="entry name" value="PHOSPHOPANTETHEINE TRANSFERASE"/>
    <property type="match status" value="1"/>
</dbReference>
<accession>A0A3G2L8B7</accession>
<dbReference type="RefSeq" id="WP_121849434.1">
    <property type="nucleotide sequence ID" value="NZ_CP032050.1"/>
</dbReference>
<keyword evidence="6" id="KW-1185">Reference proteome</keyword>
<evidence type="ECO:0000256" key="1">
    <source>
        <dbReference type="ARBA" id="ARBA00010990"/>
    </source>
</evidence>
<sequence>MNLKEEIVDVWIVDTDRFPDDLSKFSSILTDSEVKRSQRFKFEKDRRLNILARSALRTLSGNYLKVPANAINISLGEFDKPFFPEHPDFSFNVSHSGTCILLAFFRKSIVGVDVELVKEDFNPMELALNFFSAQEIDMLRKLNKKDRHLAFYRIWTRKEAFIKAEGSGLSFPLNQFTVSLEEKAQLLATGWDANEHELWHLKSFEPLKGYVGALAVKSKVADVNFYHWRG</sequence>
<dbReference type="InterPro" id="IPR008278">
    <property type="entry name" value="4-PPantetheinyl_Trfase_dom"/>
</dbReference>
<keyword evidence="2" id="KW-0808">Transferase</keyword>
<dbReference type="OrthoDB" id="9808281at2"/>
<reference evidence="5 6" key="1">
    <citation type="submission" date="2018-08" db="EMBL/GenBank/DDBJ databases">
        <title>The reduced genetic potential of extracellular carbohydrate catabolism in Euzebyella marina RN62, a Flavobacteriia bacterium isolated from the hadal water.</title>
        <authorList>
            <person name="Xue C."/>
        </authorList>
    </citation>
    <scope>NUCLEOTIDE SEQUENCE [LARGE SCALE GENOMIC DNA]</scope>
    <source>
        <strain evidence="5 6">RN62</strain>
    </source>
</reference>
<dbReference type="InterPro" id="IPR037143">
    <property type="entry name" value="4-PPantetheinyl_Trfase_dom_sf"/>
</dbReference>
<dbReference type="KEGG" id="emar:D1013_14035"/>
<evidence type="ECO:0000259" key="4">
    <source>
        <dbReference type="Pfam" id="PF22624"/>
    </source>
</evidence>
<dbReference type="EMBL" id="CP032050">
    <property type="protein sequence ID" value="AYN68421.1"/>
    <property type="molecule type" value="Genomic_DNA"/>
</dbReference>
<evidence type="ECO:0000259" key="3">
    <source>
        <dbReference type="Pfam" id="PF01648"/>
    </source>
</evidence>
<dbReference type="Gene3D" id="3.90.470.20">
    <property type="entry name" value="4'-phosphopantetheinyl transferase domain"/>
    <property type="match status" value="2"/>
</dbReference>
<dbReference type="GO" id="GO:0008897">
    <property type="term" value="F:holo-[acyl-carrier-protein] synthase activity"/>
    <property type="evidence" value="ECO:0007669"/>
    <property type="project" value="InterPro"/>
</dbReference>
<dbReference type="Proteomes" id="UP000276309">
    <property type="component" value="Chromosome"/>
</dbReference>
<evidence type="ECO:0000313" key="5">
    <source>
        <dbReference type="EMBL" id="AYN68421.1"/>
    </source>
</evidence>
<name>A0A3G2L8B7_9FLAO</name>
<gene>
    <name evidence="5" type="ORF">D1013_14035</name>
</gene>
<dbReference type="AlphaFoldDB" id="A0A3G2L8B7"/>
<dbReference type="PANTHER" id="PTHR12215:SF10">
    <property type="entry name" value="L-AMINOADIPATE-SEMIALDEHYDE DEHYDROGENASE-PHOSPHOPANTETHEINYL TRANSFERASE"/>
    <property type="match status" value="1"/>
</dbReference>
<feature type="domain" description="4'-phosphopantetheinyl transferase N-terminal" evidence="4">
    <location>
        <begin position="21"/>
        <end position="103"/>
    </location>
</feature>
<dbReference type="GO" id="GO:0000287">
    <property type="term" value="F:magnesium ion binding"/>
    <property type="evidence" value="ECO:0007669"/>
    <property type="project" value="InterPro"/>
</dbReference>
<dbReference type="Pfam" id="PF22624">
    <property type="entry name" value="AASDHPPT_N"/>
    <property type="match status" value="1"/>
</dbReference>
<evidence type="ECO:0000256" key="2">
    <source>
        <dbReference type="ARBA" id="ARBA00022679"/>
    </source>
</evidence>
<comment type="similarity">
    <text evidence="1">Belongs to the P-Pant transferase superfamily. Gsp/Sfp/HetI/AcpT family.</text>
</comment>
<dbReference type="Pfam" id="PF01648">
    <property type="entry name" value="ACPS"/>
    <property type="match status" value="1"/>
</dbReference>